<dbReference type="EMBL" id="AFHS01000005">
    <property type="protein sequence ID" value="EGK11968.1"/>
    <property type="molecule type" value="Genomic_DNA"/>
</dbReference>
<keyword evidence="2" id="KW-1185">Reference proteome</keyword>
<name>F5S4S5_KINKI</name>
<comment type="caution">
    <text evidence="1">The sequence shown here is derived from an EMBL/GenBank/DDBJ whole genome shotgun (WGS) entry which is preliminary data.</text>
</comment>
<reference evidence="1 2" key="1">
    <citation type="submission" date="2011-04" db="EMBL/GenBank/DDBJ databases">
        <authorList>
            <person name="Muzny D."/>
            <person name="Qin X."/>
            <person name="Deng J."/>
            <person name="Jiang H."/>
            <person name="Liu Y."/>
            <person name="Qu J."/>
            <person name="Song X.-Z."/>
            <person name="Zhang L."/>
            <person name="Thornton R."/>
            <person name="Coyle M."/>
            <person name="Francisco L."/>
            <person name="Jackson L."/>
            <person name="Javaid M."/>
            <person name="Korchina V."/>
            <person name="Kovar C."/>
            <person name="Mata R."/>
            <person name="Mathew T."/>
            <person name="Ngo R."/>
            <person name="Nguyen L."/>
            <person name="Nguyen N."/>
            <person name="Okwuonu G."/>
            <person name="Ongeri F."/>
            <person name="Pham C."/>
            <person name="Simmons D."/>
            <person name="Wilczek-Boney K."/>
            <person name="Hale W."/>
            <person name="Jakkamsetti A."/>
            <person name="Pham P."/>
            <person name="Ruth R."/>
            <person name="San Lucas F."/>
            <person name="Warren J."/>
            <person name="Zhang J."/>
            <person name="Zhao Z."/>
            <person name="Zhou C."/>
            <person name="Zhu D."/>
            <person name="Lee S."/>
            <person name="Bess C."/>
            <person name="Blankenburg K."/>
            <person name="Forbes L."/>
            <person name="Fu Q."/>
            <person name="Gubbala S."/>
            <person name="Hirani K."/>
            <person name="Jayaseelan J.C."/>
            <person name="Lara F."/>
            <person name="Munidasa M."/>
            <person name="Palculict T."/>
            <person name="Patil S."/>
            <person name="Pu L.-L."/>
            <person name="Saada N."/>
            <person name="Tang L."/>
            <person name="Weissenberger G."/>
            <person name="Zhu Y."/>
            <person name="Hemphill L."/>
            <person name="Shang Y."/>
            <person name="Youmans B."/>
            <person name="Ayvaz T."/>
            <person name="Ross M."/>
            <person name="Santibanez J."/>
            <person name="Aqrawi P."/>
            <person name="Gross S."/>
            <person name="Joshi V."/>
            <person name="Fowler G."/>
            <person name="Nazareth L."/>
            <person name="Reid J."/>
            <person name="Worley K."/>
            <person name="Petrosino J."/>
            <person name="Highlander S."/>
            <person name="Gibbs R."/>
        </authorList>
    </citation>
    <scope>NUCLEOTIDE SEQUENCE [LARGE SCALE GENOMIC DNA]</scope>
    <source>
        <strain evidence="1 2">ATCC 23330</strain>
    </source>
</reference>
<sequence length="45" mass="5143">MFVPCLKSKNVKGKSAGCFYWIWKANRATFANLRVGMAAIRHVRD</sequence>
<protein>
    <submittedName>
        <fullName evidence="1">Uncharacterized protein</fullName>
    </submittedName>
</protein>
<proteinExistence type="predicted"/>
<dbReference type="AlphaFoldDB" id="F5S4S5"/>
<dbReference type="Proteomes" id="UP000004207">
    <property type="component" value="Unassembled WGS sequence"/>
</dbReference>
<evidence type="ECO:0000313" key="1">
    <source>
        <dbReference type="EMBL" id="EGK11968.1"/>
    </source>
</evidence>
<accession>F5S4S5</accession>
<dbReference type="HOGENOM" id="CLU_3200888_0_0_4"/>
<gene>
    <name evidence="1" type="ORF">HMPREF0476_0208</name>
</gene>
<organism evidence="1 2">
    <name type="scientific">Kingella kingae ATCC 23330</name>
    <dbReference type="NCBI Taxonomy" id="887327"/>
    <lineage>
        <taxon>Bacteria</taxon>
        <taxon>Pseudomonadati</taxon>
        <taxon>Pseudomonadota</taxon>
        <taxon>Betaproteobacteria</taxon>
        <taxon>Neisseriales</taxon>
        <taxon>Neisseriaceae</taxon>
        <taxon>Kingella</taxon>
    </lineage>
</organism>
<evidence type="ECO:0000313" key="2">
    <source>
        <dbReference type="Proteomes" id="UP000004207"/>
    </source>
</evidence>